<reference evidence="2" key="2">
    <citation type="submission" date="2022-07" db="EMBL/GenBank/DDBJ databases">
        <authorList>
            <person name="Goncalves M.F.M."/>
            <person name="Hilario S."/>
            <person name="Van De Peer Y."/>
            <person name="Esteves A.C."/>
            <person name="Alves A."/>
        </authorList>
    </citation>
    <scope>NUCLEOTIDE SEQUENCE</scope>
    <source>
        <strain evidence="2">MUM 19.33</strain>
    </source>
</reference>
<evidence type="ECO:0000313" key="2">
    <source>
        <dbReference type="EMBL" id="KAI6785699.1"/>
    </source>
</evidence>
<dbReference type="Proteomes" id="UP001055219">
    <property type="component" value="Unassembled WGS sequence"/>
</dbReference>
<protein>
    <recommendedName>
        <fullName evidence="1">DJ-1/PfpI domain-containing protein</fullName>
    </recommendedName>
</protein>
<dbReference type="Gene3D" id="3.40.50.880">
    <property type="match status" value="1"/>
</dbReference>
<gene>
    <name evidence="2" type="ORF">J7T54_006033</name>
</gene>
<feature type="domain" description="DJ-1/PfpI" evidence="1">
    <location>
        <begin position="61"/>
        <end position="191"/>
    </location>
</feature>
<reference evidence="2" key="1">
    <citation type="journal article" date="2021" name="J Fungi (Basel)">
        <title>Genomic and Metabolomic Analyses of the Marine Fungus Emericellopsis cladophorae: Insights into Saltwater Adaptability Mechanisms and Its Biosynthetic Potential.</title>
        <authorList>
            <person name="Goncalves M.F.M."/>
            <person name="Hilario S."/>
            <person name="Van de Peer Y."/>
            <person name="Esteves A.C."/>
            <person name="Alves A."/>
        </authorList>
    </citation>
    <scope>NUCLEOTIDE SEQUENCE</scope>
    <source>
        <strain evidence="2">MUM 19.33</strain>
    </source>
</reference>
<dbReference type="InterPro" id="IPR052158">
    <property type="entry name" value="INH-QAR"/>
</dbReference>
<dbReference type="GeneID" id="75832516"/>
<dbReference type="SUPFAM" id="SSF52317">
    <property type="entry name" value="Class I glutamine amidotransferase-like"/>
    <property type="match status" value="1"/>
</dbReference>
<accession>A0A9P9YA19</accession>
<sequence length="221" mass="24050">MSASIHIGVFIPNEAQFLDAATVDVLGTMSKEYLEPHPFPQQIIDMAPKTTISYITSPRNGKDIPMTSGSTLKATHHYGDADVAPGKLNVIVVPGPQPHGRFEKEGLQWLHDHSQVEGVDILSVCTGVLICGEAGILDGKTVSGPKMMQEELQKKYPTAKFTGANQRWARDGNLWSSGGVTNGNDLMAAFARESGRWPRPVAEFGLVITDVGDRKQFYNES</sequence>
<comment type="caution">
    <text evidence="2">The sequence shown here is derived from an EMBL/GenBank/DDBJ whole genome shotgun (WGS) entry which is preliminary data.</text>
</comment>
<proteinExistence type="predicted"/>
<dbReference type="OrthoDB" id="543156at2759"/>
<keyword evidence="3" id="KW-1185">Reference proteome</keyword>
<dbReference type="EMBL" id="JAGIXG020000001">
    <property type="protein sequence ID" value="KAI6785699.1"/>
    <property type="molecule type" value="Genomic_DNA"/>
</dbReference>
<dbReference type="AlphaFoldDB" id="A0A9P9YA19"/>
<evidence type="ECO:0000313" key="3">
    <source>
        <dbReference type="Proteomes" id="UP001055219"/>
    </source>
</evidence>
<organism evidence="2 3">
    <name type="scientific">Emericellopsis cladophorae</name>
    <dbReference type="NCBI Taxonomy" id="2686198"/>
    <lineage>
        <taxon>Eukaryota</taxon>
        <taxon>Fungi</taxon>
        <taxon>Dikarya</taxon>
        <taxon>Ascomycota</taxon>
        <taxon>Pezizomycotina</taxon>
        <taxon>Sordariomycetes</taxon>
        <taxon>Hypocreomycetidae</taxon>
        <taxon>Hypocreales</taxon>
        <taxon>Bionectriaceae</taxon>
        <taxon>Emericellopsis</taxon>
    </lineage>
</organism>
<dbReference type="PANTHER" id="PTHR43130">
    <property type="entry name" value="ARAC-FAMILY TRANSCRIPTIONAL REGULATOR"/>
    <property type="match status" value="1"/>
</dbReference>
<dbReference type="InterPro" id="IPR029062">
    <property type="entry name" value="Class_I_gatase-like"/>
</dbReference>
<dbReference type="PANTHER" id="PTHR43130:SF7">
    <property type="entry name" value="DJ-1_PFPI DOMAIN-CONTAINING PROTEIN"/>
    <property type="match status" value="1"/>
</dbReference>
<dbReference type="Pfam" id="PF01965">
    <property type="entry name" value="DJ-1_PfpI"/>
    <property type="match status" value="1"/>
</dbReference>
<dbReference type="InterPro" id="IPR002818">
    <property type="entry name" value="DJ-1/PfpI"/>
</dbReference>
<evidence type="ECO:0000259" key="1">
    <source>
        <dbReference type="Pfam" id="PF01965"/>
    </source>
</evidence>
<dbReference type="RefSeq" id="XP_051366555.1">
    <property type="nucleotide sequence ID" value="XM_051503047.1"/>
</dbReference>
<name>A0A9P9YA19_9HYPO</name>